<dbReference type="AlphaFoldDB" id="A0AAP0PQ60"/>
<gene>
    <name evidence="2" type="ORF">Syun_008604</name>
</gene>
<proteinExistence type="predicted"/>
<evidence type="ECO:0000313" key="2">
    <source>
        <dbReference type="EMBL" id="KAK9150295.1"/>
    </source>
</evidence>
<feature type="compositionally biased region" description="Basic and acidic residues" evidence="1">
    <location>
        <begin position="214"/>
        <end position="257"/>
    </location>
</feature>
<sequence length="257" mass="30338">MVIWRMRTWRTSIDPRRRLAPLDEDRCRTMPHIPIQMALFVTSHHATPSPSAHPGHSPGVGDEHICTYCRPPAPHRTSSVRSSLNRFRSSIRPAIEEIPDFFRPLTTPIEGENPLIHLIAEHGLLHHSSVAAGKKSLVFKSGYLKEGWKWKYVPQSKRDIFWLRWKVFFTWDLQMSFVIYEVWCRKAAIRLGSQGYHHSISSREASSSRGPAYRPHELEELRRDHQRLQETLLNERMERQEQMQRDKMERQEENRDM</sequence>
<keyword evidence="3" id="KW-1185">Reference proteome</keyword>
<dbReference type="EMBL" id="JBBNAF010000004">
    <property type="protein sequence ID" value="KAK9150295.1"/>
    <property type="molecule type" value="Genomic_DNA"/>
</dbReference>
<organism evidence="2 3">
    <name type="scientific">Stephania yunnanensis</name>
    <dbReference type="NCBI Taxonomy" id="152371"/>
    <lineage>
        <taxon>Eukaryota</taxon>
        <taxon>Viridiplantae</taxon>
        <taxon>Streptophyta</taxon>
        <taxon>Embryophyta</taxon>
        <taxon>Tracheophyta</taxon>
        <taxon>Spermatophyta</taxon>
        <taxon>Magnoliopsida</taxon>
        <taxon>Ranunculales</taxon>
        <taxon>Menispermaceae</taxon>
        <taxon>Menispermoideae</taxon>
        <taxon>Cissampelideae</taxon>
        <taxon>Stephania</taxon>
    </lineage>
</organism>
<protein>
    <submittedName>
        <fullName evidence="2">Uncharacterized protein</fullName>
    </submittedName>
</protein>
<accession>A0AAP0PQ60</accession>
<reference evidence="2 3" key="1">
    <citation type="submission" date="2024-01" db="EMBL/GenBank/DDBJ databases">
        <title>Genome assemblies of Stephania.</title>
        <authorList>
            <person name="Yang L."/>
        </authorList>
    </citation>
    <scope>NUCLEOTIDE SEQUENCE [LARGE SCALE GENOMIC DNA]</scope>
    <source>
        <strain evidence="2">YNDBR</strain>
        <tissue evidence="2">Leaf</tissue>
    </source>
</reference>
<evidence type="ECO:0000256" key="1">
    <source>
        <dbReference type="SAM" id="MobiDB-lite"/>
    </source>
</evidence>
<evidence type="ECO:0000313" key="3">
    <source>
        <dbReference type="Proteomes" id="UP001420932"/>
    </source>
</evidence>
<feature type="region of interest" description="Disordered" evidence="1">
    <location>
        <begin position="200"/>
        <end position="257"/>
    </location>
</feature>
<dbReference type="Proteomes" id="UP001420932">
    <property type="component" value="Unassembled WGS sequence"/>
</dbReference>
<comment type="caution">
    <text evidence="2">The sequence shown here is derived from an EMBL/GenBank/DDBJ whole genome shotgun (WGS) entry which is preliminary data.</text>
</comment>
<name>A0AAP0PQ60_9MAGN</name>